<dbReference type="InterPro" id="IPR011108">
    <property type="entry name" value="RMMBL"/>
</dbReference>
<evidence type="ECO:0000256" key="3">
    <source>
        <dbReference type="ARBA" id="ARBA00022723"/>
    </source>
</evidence>
<name>A0A397WMH0_9ARCH</name>
<comment type="caution">
    <text evidence="9">The sequence shown here is derived from an EMBL/GenBank/DDBJ whole genome shotgun (WGS) entry which is preliminary data.</text>
</comment>
<dbReference type="Pfam" id="PF00753">
    <property type="entry name" value="Lactamase_B"/>
    <property type="match status" value="1"/>
</dbReference>
<sequence length="443" mass="50261">MEIEVIGLGGYSNVIPNMTAIRIDEDVLIIDAGIDVDKISQFNEREAIGEISIDKLYEIEAIPDDRVLDKYKDKIRAIIVSHGHLDHSGSIPIIAKKYNVPIYLTPFTYGIVKDLFEDYEIGLSKNLKMIPPNYSINIGKNLEIEFVHSTHSIPHTVMVNIKTERGNILFSSDFKFDNFPIIGKRPNYNKIREIGKEGVLLLITETVRADEESKTPSEIVAKYMLYDVLFSLDTEGIIVTTFASHISRLKSIIEIAYELGRQPIMVGRSLQRYTSISENLGIYKFSEACKIYGDSREFPKVLKEVSKNKEDYLLIVTGHQGEPGSVLNRMAKDQLPFDFENTTVIFSNNVIPTPINEANRKILEERLKRKKAHIIKDVHVSGHAKTEDHRILLKLVNPEYIIPSHGNALKKAAYYNNVAEEFGYTLGEDVFMLEDGQSKKIIV</sequence>
<evidence type="ECO:0000259" key="8">
    <source>
        <dbReference type="SMART" id="SM00849"/>
    </source>
</evidence>
<dbReference type="GO" id="GO:0046872">
    <property type="term" value="F:metal ion binding"/>
    <property type="evidence" value="ECO:0007669"/>
    <property type="project" value="UniProtKB-KW"/>
</dbReference>
<dbReference type="Gene3D" id="3.40.50.10710">
    <property type="entry name" value="Metallo-hydrolase/oxidoreductase"/>
    <property type="match status" value="1"/>
</dbReference>
<evidence type="ECO:0000256" key="1">
    <source>
        <dbReference type="ARBA" id="ARBA00022490"/>
    </source>
</evidence>
<dbReference type="GO" id="GO:0004527">
    <property type="term" value="F:exonuclease activity"/>
    <property type="evidence" value="ECO:0007669"/>
    <property type="project" value="UniProtKB-KW"/>
</dbReference>
<evidence type="ECO:0000256" key="6">
    <source>
        <dbReference type="ARBA" id="ARBA00022839"/>
    </source>
</evidence>
<dbReference type="PANTHER" id="PTHR43694:SF1">
    <property type="entry name" value="RIBONUCLEASE J"/>
    <property type="match status" value="1"/>
</dbReference>
<dbReference type="InterPro" id="IPR042173">
    <property type="entry name" value="RNase_J_2"/>
</dbReference>
<evidence type="ECO:0000256" key="4">
    <source>
        <dbReference type="ARBA" id="ARBA00022801"/>
    </source>
</evidence>
<dbReference type="GO" id="GO:0003723">
    <property type="term" value="F:RNA binding"/>
    <property type="evidence" value="ECO:0007669"/>
    <property type="project" value="UniProtKB-KW"/>
</dbReference>
<evidence type="ECO:0000256" key="5">
    <source>
        <dbReference type="ARBA" id="ARBA00022833"/>
    </source>
</evidence>
<keyword evidence="2" id="KW-0540">Nuclease</keyword>
<dbReference type="NCBIfam" id="TIGR00649">
    <property type="entry name" value="MG423"/>
    <property type="match status" value="1"/>
</dbReference>
<keyword evidence="7" id="KW-0694">RNA-binding</keyword>
<dbReference type="CDD" id="cd07714">
    <property type="entry name" value="RNaseJ_MBL-fold"/>
    <property type="match status" value="1"/>
</dbReference>
<keyword evidence="5" id="KW-0862">Zinc</keyword>
<protein>
    <recommendedName>
        <fullName evidence="8">Metallo-beta-lactamase domain-containing protein</fullName>
    </recommendedName>
</protein>
<dbReference type="PANTHER" id="PTHR43694">
    <property type="entry name" value="RIBONUCLEASE J"/>
    <property type="match status" value="1"/>
</dbReference>
<dbReference type="SMART" id="SM00849">
    <property type="entry name" value="Lactamase_B"/>
    <property type="match status" value="1"/>
</dbReference>
<proteinExistence type="predicted"/>
<evidence type="ECO:0000313" key="9">
    <source>
        <dbReference type="EMBL" id="RIB35250.1"/>
    </source>
</evidence>
<gene>
    <name evidence="9" type="ORF">BXU00_02905</name>
</gene>
<dbReference type="Proteomes" id="UP000266622">
    <property type="component" value="Unassembled WGS sequence"/>
</dbReference>
<keyword evidence="4" id="KW-0378">Hydrolase</keyword>
<evidence type="ECO:0000313" key="10">
    <source>
        <dbReference type="Proteomes" id="UP000266622"/>
    </source>
</evidence>
<dbReference type="InterPro" id="IPR001279">
    <property type="entry name" value="Metallo-B-lactamas"/>
</dbReference>
<dbReference type="Pfam" id="PF07521">
    <property type="entry name" value="RMMBL"/>
    <property type="match status" value="1"/>
</dbReference>
<feature type="domain" description="Metallo-beta-lactamase" evidence="8">
    <location>
        <begin position="15"/>
        <end position="223"/>
    </location>
</feature>
<dbReference type="EMBL" id="MWMI01000004">
    <property type="protein sequence ID" value="RIB35250.1"/>
    <property type="molecule type" value="Genomic_DNA"/>
</dbReference>
<organism evidence="9 10">
    <name type="scientific">Candidatus Nanoclepta minutus</name>
    <dbReference type="NCBI Taxonomy" id="1940235"/>
    <lineage>
        <taxon>Archaea</taxon>
        <taxon>Nanobdellota</taxon>
        <taxon>Candidatus Nanoclepta</taxon>
    </lineage>
</organism>
<dbReference type="InterPro" id="IPR036866">
    <property type="entry name" value="RibonucZ/Hydroxyglut_hydro"/>
</dbReference>
<dbReference type="SUPFAM" id="SSF56281">
    <property type="entry name" value="Metallo-hydrolase/oxidoreductase"/>
    <property type="match status" value="1"/>
</dbReference>
<accession>A0A397WMH0</accession>
<keyword evidence="3" id="KW-0479">Metal-binding</keyword>
<dbReference type="Pfam" id="PF22505">
    <property type="entry name" value="RNase_J_b_CASP"/>
    <property type="match status" value="1"/>
</dbReference>
<evidence type="ECO:0000256" key="2">
    <source>
        <dbReference type="ARBA" id="ARBA00022722"/>
    </source>
</evidence>
<dbReference type="InterPro" id="IPR004613">
    <property type="entry name" value="RNase_J"/>
</dbReference>
<keyword evidence="1" id="KW-0963">Cytoplasm</keyword>
<reference evidence="9 10" key="1">
    <citation type="journal article" date="2018" name="Syst. Appl. Microbiol.">
        <title>A new symbiotic nanoarchaeote (Candidatus Nanoclepta minutus) and its host (Zestosphaera tikiterensis gen. nov., sp. nov.) from a New Zealand hot spring.</title>
        <authorList>
            <person name="St John E."/>
            <person name="Liu Y."/>
            <person name="Podar M."/>
            <person name="Stott M.B."/>
            <person name="Meneghin J."/>
            <person name="Chen Z."/>
            <person name="Lagutin K."/>
            <person name="Mitchell K."/>
            <person name="Reysenbach A.L."/>
        </authorList>
    </citation>
    <scope>NUCLEOTIDE SEQUENCE [LARGE SCALE GENOMIC DNA]</scope>
    <source>
        <strain evidence="9">NZ3</strain>
    </source>
</reference>
<evidence type="ECO:0000256" key="7">
    <source>
        <dbReference type="ARBA" id="ARBA00022884"/>
    </source>
</evidence>
<dbReference type="InterPro" id="IPR055132">
    <property type="entry name" value="RNase_J_b_CASP"/>
</dbReference>
<keyword evidence="6" id="KW-0269">Exonuclease</keyword>
<dbReference type="Gene3D" id="3.60.15.10">
    <property type="entry name" value="Ribonuclease Z/Hydroxyacylglutathione hydrolase-like"/>
    <property type="match status" value="1"/>
</dbReference>
<dbReference type="AlphaFoldDB" id="A0A397WMH0"/>